<dbReference type="PANTHER" id="PTHR42736:SF1">
    <property type="entry name" value="PROTEIN-GLUTAMINE GAMMA-GLUTAMYLTRANSFERASE"/>
    <property type="match status" value="1"/>
</dbReference>
<dbReference type="AlphaFoldDB" id="A0A5B8M018"/>
<name>A0A5B8M018_9MICO</name>
<dbReference type="Pfam" id="PF01841">
    <property type="entry name" value="Transglut_core"/>
    <property type="match status" value="1"/>
</dbReference>
<protein>
    <submittedName>
        <fullName evidence="5">Transglutaminase domain-containing protein</fullName>
    </submittedName>
</protein>
<feature type="transmembrane region" description="Helical" evidence="2">
    <location>
        <begin position="636"/>
        <end position="660"/>
    </location>
</feature>
<feature type="transmembrane region" description="Helical" evidence="2">
    <location>
        <begin position="142"/>
        <end position="165"/>
    </location>
</feature>
<accession>A0A5B8M018</accession>
<dbReference type="InterPro" id="IPR002931">
    <property type="entry name" value="Transglutaminase-like"/>
</dbReference>
<dbReference type="PANTHER" id="PTHR42736">
    <property type="entry name" value="PROTEIN-GLUTAMINE GAMMA-GLUTAMYLTRANSFERASE"/>
    <property type="match status" value="1"/>
</dbReference>
<feature type="transmembrane region" description="Helical" evidence="2">
    <location>
        <begin position="172"/>
        <end position="192"/>
    </location>
</feature>
<evidence type="ECO:0000313" key="5">
    <source>
        <dbReference type="EMBL" id="QDZ14128.1"/>
    </source>
</evidence>
<dbReference type="Proteomes" id="UP000320216">
    <property type="component" value="Chromosome"/>
</dbReference>
<evidence type="ECO:0000313" key="6">
    <source>
        <dbReference type="Proteomes" id="UP000320216"/>
    </source>
</evidence>
<evidence type="ECO:0000256" key="1">
    <source>
        <dbReference type="SAM" id="MobiDB-lite"/>
    </source>
</evidence>
<dbReference type="InterPro" id="IPR052901">
    <property type="entry name" value="Bact_TGase-like"/>
</dbReference>
<keyword evidence="2" id="KW-0812">Transmembrane</keyword>
<feature type="transmembrane region" description="Helical" evidence="2">
    <location>
        <begin position="198"/>
        <end position="218"/>
    </location>
</feature>
<feature type="transmembrane region" description="Helical" evidence="2">
    <location>
        <begin position="238"/>
        <end position="258"/>
    </location>
</feature>
<dbReference type="OrthoDB" id="3651060at2"/>
<dbReference type="Pfam" id="PF11992">
    <property type="entry name" value="TgpA_N"/>
    <property type="match status" value="1"/>
</dbReference>
<feature type="domain" description="Transglutaminase-like" evidence="3">
    <location>
        <begin position="458"/>
        <end position="575"/>
    </location>
</feature>
<dbReference type="KEGG" id="huw:FPZ11_04455"/>
<gene>
    <name evidence="5" type="ORF">FPZ11_04455</name>
</gene>
<keyword evidence="2" id="KW-0472">Membrane</keyword>
<sequence>MTATAATPQASVRTTRAETAGVQRIGAAAWVDLAVFAALMGVALMGFAPAFGRLGYVVAAVGGLVIGSAAAALGVLVRLPVIVTVLAGIVAFFVFGTAVALPGEGAFSVLPTLSSLADLAKGVVFGWSDSVTLRAPLQAPPYLAVVPYAATLAVSLACVSVALRVSPVGRRAVLRAGVIAAGPALVLLASILMGTRDAYLAGLRGVAFAVIALCWLGWRIRRSKRSMIVDRGLTRKAIAGSAVVALVAVVGGTALGMATAPSAASRFVVRDAVQPPFDPLDYPAPLASFRKYTGDLRTTKLFSATNLPKGSLVRLVTMDSYDGIVWSVAGPDQQTNGSGSFELLGSSIPSPSLFTPGATSASTFTVLGYDNVWLPNLGYVNTLNFDSHPGTTDPRDTVRVNAATGTTAVTSGVSRGLTYTVDATAQKVPSDKVLKNVPVAKITMPSVTNVPDVVATKANQYAGGSSSAIQKLRNIERSLKKLGYLSHGRASDPVPSRAGEGADRMNDLLQKTPMVGDQEQYATAFALMARHFGYPVRVVMGFKSHAAGKGTTTFTGNDITAWDEVAFQGVGWVPFFPTPTKTDAPKDQTVRPKLLPQPQVRQPPDTPPKADDLLTPVKTKDSKPPAGKHAFVLPTWAYYAIGVVLVLALAVFLPMLIVAWRKRRRRRRRATGPEDRRAAGAWDELVDGFAELGYSIPSVATRSQTASTLQRQSREQGIELDDGVLPGMAVQTDAAVFDGSTVSQERSDRLWTGMEHTLQAVSASAGWLRRRLASYRFARRGGQPASGR</sequence>
<keyword evidence="6" id="KW-1185">Reference proteome</keyword>
<dbReference type="EMBL" id="CP042305">
    <property type="protein sequence ID" value="QDZ14128.1"/>
    <property type="molecule type" value="Genomic_DNA"/>
</dbReference>
<evidence type="ECO:0000259" key="4">
    <source>
        <dbReference type="Pfam" id="PF11992"/>
    </source>
</evidence>
<proteinExistence type="predicted"/>
<feature type="region of interest" description="Disordered" evidence="1">
    <location>
        <begin position="578"/>
        <end position="625"/>
    </location>
</feature>
<feature type="domain" description="Protein-glutamine gamma-glutamyltransferase TgpA N-terminal" evidence="4">
    <location>
        <begin position="38"/>
        <end position="427"/>
    </location>
</feature>
<feature type="transmembrane region" description="Helical" evidence="2">
    <location>
        <begin position="54"/>
        <end position="76"/>
    </location>
</feature>
<feature type="transmembrane region" description="Helical" evidence="2">
    <location>
        <begin position="81"/>
        <end position="101"/>
    </location>
</feature>
<reference evidence="5 6" key="1">
    <citation type="submission" date="2019-07" db="EMBL/GenBank/DDBJ databases">
        <title>Full genome sequence of Humibacter sp. WJ7-1.</title>
        <authorList>
            <person name="Im W.-T."/>
        </authorList>
    </citation>
    <scope>NUCLEOTIDE SEQUENCE [LARGE SCALE GENOMIC DNA]</scope>
    <source>
        <strain evidence="5 6">WJ7-1</strain>
    </source>
</reference>
<organism evidence="5 6">
    <name type="scientific">Humibacter ginsenosidimutans</name>
    <dbReference type="NCBI Taxonomy" id="2599293"/>
    <lineage>
        <taxon>Bacteria</taxon>
        <taxon>Bacillati</taxon>
        <taxon>Actinomycetota</taxon>
        <taxon>Actinomycetes</taxon>
        <taxon>Micrococcales</taxon>
        <taxon>Microbacteriaceae</taxon>
        <taxon>Humibacter</taxon>
    </lineage>
</organism>
<feature type="compositionally biased region" description="Basic and acidic residues" evidence="1">
    <location>
        <begin position="608"/>
        <end position="623"/>
    </location>
</feature>
<dbReference type="SUPFAM" id="SSF54001">
    <property type="entry name" value="Cysteine proteinases"/>
    <property type="match status" value="1"/>
</dbReference>
<dbReference type="InterPro" id="IPR038765">
    <property type="entry name" value="Papain-like_cys_pep_sf"/>
</dbReference>
<evidence type="ECO:0000259" key="3">
    <source>
        <dbReference type="Pfam" id="PF01841"/>
    </source>
</evidence>
<feature type="transmembrane region" description="Helical" evidence="2">
    <location>
        <begin position="25"/>
        <end position="48"/>
    </location>
</feature>
<dbReference type="Gene3D" id="3.10.620.30">
    <property type="match status" value="1"/>
</dbReference>
<keyword evidence="2" id="KW-1133">Transmembrane helix</keyword>
<evidence type="ECO:0000256" key="2">
    <source>
        <dbReference type="SAM" id="Phobius"/>
    </source>
</evidence>
<dbReference type="RefSeq" id="WP_146318728.1">
    <property type="nucleotide sequence ID" value="NZ_CP042305.1"/>
</dbReference>
<dbReference type="InterPro" id="IPR021878">
    <property type="entry name" value="TgpA_N"/>
</dbReference>